<evidence type="ECO:0000313" key="1">
    <source>
        <dbReference type="EMBL" id="KAI5666336.1"/>
    </source>
</evidence>
<protein>
    <submittedName>
        <fullName evidence="1">Uncharacterized protein</fullName>
    </submittedName>
</protein>
<dbReference type="EMBL" id="CM044704">
    <property type="protein sequence ID" value="KAI5666336.1"/>
    <property type="molecule type" value="Genomic_DNA"/>
</dbReference>
<proteinExistence type="predicted"/>
<evidence type="ECO:0000313" key="2">
    <source>
        <dbReference type="Proteomes" id="UP001060085"/>
    </source>
</evidence>
<accession>A0ACC0B066</accession>
<comment type="caution">
    <text evidence="1">The sequence shown here is derived from an EMBL/GenBank/DDBJ whole genome shotgun (WGS) entry which is preliminary data.</text>
</comment>
<reference evidence="2" key="1">
    <citation type="journal article" date="2023" name="Nat. Plants">
        <title>Single-cell RNA sequencing provides a high-resolution roadmap for understanding the multicellular compartmentation of specialized metabolism.</title>
        <authorList>
            <person name="Sun S."/>
            <person name="Shen X."/>
            <person name="Li Y."/>
            <person name="Li Y."/>
            <person name="Wang S."/>
            <person name="Li R."/>
            <person name="Zhang H."/>
            <person name="Shen G."/>
            <person name="Guo B."/>
            <person name="Wei J."/>
            <person name="Xu J."/>
            <person name="St-Pierre B."/>
            <person name="Chen S."/>
            <person name="Sun C."/>
        </authorList>
    </citation>
    <scope>NUCLEOTIDE SEQUENCE [LARGE SCALE GENOMIC DNA]</scope>
</reference>
<organism evidence="1 2">
    <name type="scientific">Catharanthus roseus</name>
    <name type="common">Madagascar periwinkle</name>
    <name type="synonym">Vinca rosea</name>
    <dbReference type="NCBI Taxonomy" id="4058"/>
    <lineage>
        <taxon>Eukaryota</taxon>
        <taxon>Viridiplantae</taxon>
        <taxon>Streptophyta</taxon>
        <taxon>Embryophyta</taxon>
        <taxon>Tracheophyta</taxon>
        <taxon>Spermatophyta</taxon>
        <taxon>Magnoliopsida</taxon>
        <taxon>eudicotyledons</taxon>
        <taxon>Gunneridae</taxon>
        <taxon>Pentapetalae</taxon>
        <taxon>asterids</taxon>
        <taxon>lamiids</taxon>
        <taxon>Gentianales</taxon>
        <taxon>Apocynaceae</taxon>
        <taxon>Rauvolfioideae</taxon>
        <taxon>Vinceae</taxon>
        <taxon>Catharanthinae</taxon>
        <taxon>Catharanthus</taxon>
    </lineage>
</organism>
<dbReference type="Proteomes" id="UP001060085">
    <property type="component" value="Linkage Group LG04"/>
</dbReference>
<gene>
    <name evidence="1" type="ORF">M9H77_16189</name>
</gene>
<name>A0ACC0B066_CATRO</name>
<sequence>MSDGDIAQARTMQGLGIKTGQIMKIFVLHARGYENVSFTSKDLYNKLDMARKEEIVDGDVQSTIGYLVASQDSDPLFLFKYNMDAEANRAGDRALKSLWLQKNGGNEAGTSKSNIQYSEAAIGDPMICRTKGNNEGA</sequence>
<keyword evidence="2" id="KW-1185">Reference proteome</keyword>